<dbReference type="AlphaFoldDB" id="A0AAV4F4K0"/>
<evidence type="ECO:0000313" key="2">
    <source>
        <dbReference type="EMBL" id="GFR67920.1"/>
    </source>
</evidence>
<feature type="region of interest" description="Disordered" evidence="1">
    <location>
        <begin position="64"/>
        <end position="99"/>
    </location>
</feature>
<organism evidence="2 3">
    <name type="scientific">Elysia marginata</name>
    <dbReference type="NCBI Taxonomy" id="1093978"/>
    <lineage>
        <taxon>Eukaryota</taxon>
        <taxon>Metazoa</taxon>
        <taxon>Spiralia</taxon>
        <taxon>Lophotrochozoa</taxon>
        <taxon>Mollusca</taxon>
        <taxon>Gastropoda</taxon>
        <taxon>Heterobranchia</taxon>
        <taxon>Euthyneura</taxon>
        <taxon>Panpulmonata</taxon>
        <taxon>Sacoglossa</taxon>
        <taxon>Placobranchoidea</taxon>
        <taxon>Plakobranchidae</taxon>
        <taxon>Elysia</taxon>
    </lineage>
</organism>
<gene>
    <name evidence="2" type="ORF">ElyMa_005595300</name>
</gene>
<dbReference type="EMBL" id="BMAT01011171">
    <property type="protein sequence ID" value="GFR67920.1"/>
    <property type="molecule type" value="Genomic_DNA"/>
</dbReference>
<feature type="region of interest" description="Disordered" evidence="1">
    <location>
        <begin position="1"/>
        <end position="36"/>
    </location>
</feature>
<evidence type="ECO:0000313" key="3">
    <source>
        <dbReference type="Proteomes" id="UP000762676"/>
    </source>
</evidence>
<comment type="caution">
    <text evidence="2">The sequence shown here is derived from an EMBL/GenBank/DDBJ whole genome shotgun (WGS) entry which is preliminary data.</text>
</comment>
<name>A0AAV4F4K0_9GAST</name>
<sequence length="99" mass="10879">MSCPVITPAWSPSESRPTPAGQTKHWHVRPGREANRSEAGLDALALSGQLVKIPAGSSVDHFSLRFTPAPPGQRGTRYRQRVISPPRRTKPMGQKIQED</sequence>
<keyword evidence="3" id="KW-1185">Reference proteome</keyword>
<dbReference type="Proteomes" id="UP000762676">
    <property type="component" value="Unassembled WGS sequence"/>
</dbReference>
<evidence type="ECO:0000256" key="1">
    <source>
        <dbReference type="SAM" id="MobiDB-lite"/>
    </source>
</evidence>
<proteinExistence type="predicted"/>
<accession>A0AAV4F4K0</accession>
<protein>
    <submittedName>
        <fullName evidence="2">Uncharacterized protein</fullName>
    </submittedName>
</protein>
<reference evidence="2 3" key="1">
    <citation type="journal article" date="2021" name="Elife">
        <title>Chloroplast acquisition without the gene transfer in kleptoplastic sea slugs, Plakobranchus ocellatus.</title>
        <authorList>
            <person name="Maeda T."/>
            <person name="Takahashi S."/>
            <person name="Yoshida T."/>
            <person name="Shimamura S."/>
            <person name="Takaki Y."/>
            <person name="Nagai Y."/>
            <person name="Toyoda A."/>
            <person name="Suzuki Y."/>
            <person name="Arimoto A."/>
            <person name="Ishii H."/>
            <person name="Satoh N."/>
            <person name="Nishiyama T."/>
            <person name="Hasebe M."/>
            <person name="Maruyama T."/>
            <person name="Minagawa J."/>
            <person name="Obokata J."/>
            <person name="Shigenobu S."/>
        </authorList>
    </citation>
    <scope>NUCLEOTIDE SEQUENCE [LARGE SCALE GENOMIC DNA]</scope>
</reference>